<keyword evidence="1" id="KW-0472">Membrane</keyword>
<dbReference type="EMBL" id="ML987203">
    <property type="protein sequence ID" value="KAF2244132.1"/>
    <property type="molecule type" value="Genomic_DNA"/>
</dbReference>
<dbReference type="Proteomes" id="UP000800094">
    <property type="component" value="Unassembled WGS sequence"/>
</dbReference>
<keyword evidence="1" id="KW-0812">Transmembrane</keyword>
<keyword evidence="1" id="KW-1133">Transmembrane helix</keyword>
<evidence type="ECO:0000313" key="2">
    <source>
        <dbReference type="EMBL" id="KAF2244132.1"/>
    </source>
</evidence>
<name>A0A6A6I2D8_9PLEO</name>
<organism evidence="2 3">
    <name type="scientific">Trematosphaeria pertusa</name>
    <dbReference type="NCBI Taxonomy" id="390896"/>
    <lineage>
        <taxon>Eukaryota</taxon>
        <taxon>Fungi</taxon>
        <taxon>Dikarya</taxon>
        <taxon>Ascomycota</taxon>
        <taxon>Pezizomycotina</taxon>
        <taxon>Dothideomycetes</taxon>
        <taxon>Pleosporomycetidae</taxon>
        <taxon>Pleosporales</taxon>
        <taxon>Massarineae</taxon>
        <taxon>Trematosphaeriaceae</taxon>
        <taxon>Trematosphaeria</taxon>
    </lineage>
</organism>
<dbReference type="RefSeq" id="XP_033679136.1">
    <property type="nucleotide sequence ID" value="XM_033836530.1"/>
</dbReference>
<gene>
    <name evidence="2" type="ORF">BU26DRAFT_94527</name>
</gene>
<reference evidence="2" key="1">
    <citation type="journal article" date="2020" name="Stud. Mycol.">
        <title>101 Dothideomycetes genomes: a test case for predicting lifestyles and emergence of pathogens.</title>
        <authorList>
            <person name="Haridas S."/>
            <person name="Albert R."/>
            <person name="Binder M."/>
            <person name="Bloem J."/>
            <person name="Labutti K."/>
            <person name="Salamov A."/>
            <person name="Andreopoulos B."/>
            <person name="Baker S."/>
            <person name="Barry K."/>
            <person name="Bills G."/>
            <person name="Bluhm B."/>
            <person name="Cannon C."/>
            <person name="Castanera R."/>
            <person name="Culley D."/>
            <person name="Daum C."/>
            <person name="Ezra D."/>
            <person name="Gonzalez J."/>
            <person name="Henrissat B."/>
            <person name="Kuo A."/>
            <person name="Liang C."/>
            <person name="Lipzen A."/>
            <person name="Lutzoni F."/>
            <person name="Magnuson J."/>
            <person name="Mondo S."/>
            <person name="Nolan M."/>
            <person name="Ohm R."/>
            <person name="Pangilinan J."/>
            <person name="Park H.-J."/>
            <person name="Ramirez L."/>
            <person name="Alfaro M."/>
            <person name="Sun H."/>
            <person name="Tritt A."/>
            <person name="Yoshinaga Y."/>
            <person name="Zwiers L.-H."/>
            <person name="Turgeon B."/>
            <person name="Goodwin S."/>
            <person name="Spatafora J."/>
            <person name="Crous P."/>
            <person name="Grigoriev I."/>
        </authorList>
    </citation>
    <scope>NUCLEOTIDE SEQUENCE</scope>
    <source>
        <strain evidence="2">CBS 122368</strain>
    </source>
</reference>
<accession>A0A6A6I2D8</accession>
<keyword evidence="3" id="KW-1185">Reference proteome</keyword>
<protein>
    <submittedName>
        <fullName evidence="2">Uncharacterized protein</fullName>
    </submittedName>
</protein>
<feature type="transmembrane region" description="Helical" evidence="1">
    <location>
        <begin position="21"/>
        <end position="38"/>
    </location>
</feature>
<dbReference type="AlphaFoldDB" id="A0A6A6I2D8"/>
<proteinExistence type="predicted"/>
<evidence type="ECO:0000313" key="3">
    <source>
        <dbReference type="Proteomes" id="UP000800094"/>
    </source>
</evidence>
<sequence length="133" mass="14902">MARADCVGGAMQVQSCCLGRLAHFIIVLVSLVSPSFLMSDVSSSMQCFFFVVAECRFHWCSQPCPWLSLPFFLAESPMAKRWKEKEVPNTWRRPSLQGWIGCGGWPSLACAGSHALRRPSNRPAHRQALPTYK</sequence>
<dbReference type="GeneID" id="54589860"/>
<evidence type="ECO:0000256" key="1">
    <source>
        <dbReference type="SAM" id="Phobius"/>
    </source>
</evidence>